<reference evidence="1" key="1">
    <citation type="submission" date="2022-08" db="EMBL/GenBank/DDBJ databases">
        <title>Genome Sequence of Pycnoporus sanguineus.</title>
        <authorList>
            <person name="Buettner E."/>
        </authorList>
    </citation>
    <scope>NUCLEOTIDE SEQUENCE</scope>
    <source>
        <strain evidence="1">CG-C14</strain>
    </source>
</reference>
<comment type="caution">
    <text evidence="1">The sequence shown here is derived from an EMBL/GenBank/DDBJ whole genome shotgun (WGS) entry which is preliminary data.</text>
</comment>
<organism evidence="1 2">
    <name type="scientific">Trametes sanguinea</name>
    <dbReference type="NCBI Taxonomy" id="158606"/>
    <lineage>
        <taxon>Eukaryota</taxon>
        <taxon>Fungi</taxon>
        <taxon>Dikarya</taxon>
        <taxon>Basidiomycota</taxon>
        <taxon>Agaricomycotina</taxon>
        <taxon>Agaricomycetes</taxon>
        <taxon>Polyporales</taxon>
        <taxon>Polyporaceae</taxon>
        <taxon>Trametes</taxon>
    </lineage>
</organism>
<sequence>MLQGPQKRAMTTNQLDVRVQYERALTGPTEDVASVDGIYPKFLHTNSEPTNIVPTKGDFLIGPERIYWWRRTAEDASACRRPPSVNALIQKKALLRPCAHRAYTKAPNAVQSGAFLALKRHLLRESSLQVHYASLTAHEDVCPIRCNHIRNVLYFKEASHSPGHDSSMRHPKEARGCVQHGAHIRDLHLASSVGTDNKPIAHQVYVEGASARMAGAGLKFMDTPPPLPSSLGFTTTIFAASRDKYMVAHQSGVWERRRYDEHDALGHCVHLEPDVKAKSWFTASIQST</sequence>
<gene>
    <name evidence="1" type="ORF">NUW54_g12271</name>
</gene>
<evidence type="ECO:0000313" key="2">
    <source>
        <dbReference type="Proteomes" id="UP001144978"/>
    </source>
</evidence>
<dbReference type="EMBL" id="JANSHE010005155">
    <property type="protein sequence ID" value="KAJ2972421.1"/>
    <property type="molecule type" value="Genomic_DNA"/>
</dbReference>
<proteinExistence type="predicted"/>
<accession>A0ACC1N0Q7</accession>
<protein>
    <submittedName>
        <fullName evidence="1">Uncharacterized protein</fullName>
    </submittedName>
</protein>
<evidence type="ECO:0000313" key="1">
    <source>
        <dbReference type="EMBL" id="KAJ2972421.1"/>
    </source>
</evidence>
<keyword evidence="2" id="KW-1185">Reference proteome</keyword>
<name>A0ACC1N0Q7_9APHY</name>
<dbReference type="Proteomes" id="UP001144978">
    <property type="component" value="Unassembled WGS sequence"/>
</dbReference>